<keyword evidence="8" id="KW-0642">Proline metabolism</keyword>
<dbReference type="InterPro" id="IPR029041">
    <property type="entry name" value="FAD-linked_oxidoreductase-like"/>
</dbReference>
<dbReference type="Gene3D" id="3.20.20.220">
    <property type="match status" value="1"/>
</dbReference>
<dbReference type="EC" id="1.5.5.2" evidence="3"/>
<dbReference type="PANTHER" id="PTHR13914:SF0">
    <property type="entry name" value="PROLINE DEHYDROGENASE 1, MITOCHONDRIAL"/>
    <property type="match status" value="1"/>
</dbReference>
<dbReference type="Pfam" id="PF01619">
    <property type="entry name" value="Pro_dh"/>
    <property type="match status" value="1"/>
</dbReference>
<reference evidence="11 12" key="1">
    <citation type="submission" date="2018-05" db="EMBL/GenBank/DDBJ databases">
        <title>Genomic Encyclopedia of Type Strains, Phase IV (KMG-V): Genome sequencing to study the core and pangenomes of soil and plant-associated prokaryotes.</title>
        <authorList>
            <person name="Whitman W."/>
        </authorList>
    </citation>
    <scope>NUCLEOTIDE SEQUENCE [LARGE SCALE GENOMIC DNA]</scope>
    <source>
        <strain evidence="11 12">SCZa-39</strain>
    </source>
</reference>
<keyword evidence="4" id="KW-0285">Flavoprotein</keyword>
<dbReference type="InterPro" id="IPR002872">
    <property type="entry name" value="Proline_DH_dom"/>
</dbReference>
<evidence type="ECO:0000256" key="2">
    <source>
        <dbReference type="ARBA" id="ARBA00004739"/>
    </source>
</evidence>
<name>A0ABX5KVN6_9BURK</name>
<evidence type="ECO:0000256" key="9">
    <source>
        <dbReference type="ARBA" id="ARBA00048779"/>
    </source>
</evidence>
<evidence type="ECO:0000256" key="6">
    <source>
        <dbReference type="ARBA" id="ARBA00022827"/>
    </source>
</evidence>
<comment type="pathway">
    <text evidence="2">Amino-acid degradation; L-proline degradation into L-glutamate; L-glutamate from L-proline: step 1/2.</text>
</comment>
<accession>A0ABX5KVN6</accession>
<feature type="domain" description="Proline dehydrogenase" evidence="10">
    <location>
        <begin position="38"/>
        <end position="291"/>
    </location>
</feature>
<evidence type="ECO:0000256" key="1">
    <source>
        <dbReference type="ARBA" id="ARBA00001974"/>
    </source>
</evidence>
<dbReference type="InterPro" id="IPR008219">
    <property type="entry name" value="PRODH_bac_arc"/>
</dbReference>
<evidence type="ECO:0000259" key="10">
    <source>
        <dbReference type="Pfam" id="PF01619"/>
    </source>
</evidence>
<evidence type="ECO:0000313" key="11">
    <source>
        <dbReference type="EMBL" id="PVX86263.1"/>
    </source>
</evidence>
<organism evidence="11 12">
    <name type="scientific">Paraburkholderia unamae</name>
    <dbReference type="NCBI Taxonomy" id="219649"/>
    <lineage>
        <taxon>Bacteria</taxon>
        <taxon>Pseudomonadati</taxon>
        <taxon>Pseudomonadota</taxon>
        <taxon>Betaproteobacteria</taxon>
        <taxon>Burkholderiales</taxon>
        <taxon>Burkholderiaceae</taxon>
        <taxon>Paraburkholderia</taxon>
    </lineage>
</organism>
<evidence type="ECO:0000313" key="12">
    <source>
        <dbReference type="Proteomes" id="UP000245712"/>
    </source>
</evidence>
<keyword evidence="5" id="KW-0547">Nucleotide-binding</keyword>
<gene>
    <name evidence="11" type="ORF">C7402_10299</name>
</gene>
<keyword evidence="6" id="KW-0274">FAD</keyword>
<evidence type="ECO:0000256" key="4">
    <source>
        <dbReference type="ARBA" id="ARBA00022630"/>
    </source>
</evidence>
<protein>
    <recommendedName>
        <fullName evidence="3">proline dehydrogenase</fullName>
        <ecNumber evidence="3">1.5.5.2</ecNumber>
    </recommendedName>
</protein>
<evidence type="ECO:0000256" key="3">
    <source>
        <dbReference type="ARBA" id="ARBA00012695"/>
    </source>
</evidence>
<dbReference type="PIRSF" id="PIRSF000196">
    <property type="entry name" value="Pro_dehydrog"/>
    <property type="match status" value="1"/>
</dbReference>
<dbReference type="PANTHER" id="PTHR13914">
    <property type="entry name" value="PROLINE OXIDASE"/>
    <property type="match status" value="1"/>
</dbReference>
<keyword evidence="7" id="KW-0560">Oxidoreductase</keyword>
<sequence length="303" mass="33757">MRILNTMAAHAIPFVPRSLIRKISRRYIAGATLTDALDCVRALHSDGYHTTLDVLGETASSPTEVETVAREYRALIDALSADGLRTELSIKPSALGLLFDAGGCKQQVLQIIDAASRRGVSACIDMENVTCTQRTLDLFAEAEAAGADIGIALQAYLRRTYDDIVPLQRRTSRLRICKGIYAEADEHLVPGASLNRYAINEHFTRHVSSALRAGSFVGIATHDEALIDSLISWVRREQIEPTRFEFQMLLGVCEPLRERLRAMGFQVRVYVPYGRDWYGYSTRRIKENPRIAGYVLRALLNGS</sequence>
<evidence type="ECO:0000256" key="8">
    <source>
        <dbReference type="ARBA" id="ARBA00023062"/>
    </source>
</evidence>
<comment type="cofactor">
    <cofactor evidence="1">
        <name>FAD</name>
        <dbReference type="ChEBI" id="CHEBI:57692"/>
    </cofactor>
</comment>
<comment type="catalytic activity">
    <reaction evidence="9">
        <text>L-proline + a quinone = (S)-1-pyrroline-5-carboxylate + a quinol + H(+)</text>
        <dbReference type="Rhea" id="RHEA:23784"/>
        <dbReference type="ChEBI" id="CHEBI:15378"/>
        <dbReference type="ChEBI" id="CHEBI:17388"/>
        <dbReference type="ChEBI" id="CHEBI:24646"/>
        <dbReference type="ChEBI" id="CHEBI:60039"/>
        <dbReference type="ChEBI" id="CHEBI:132124"/>
        <dbReference type="EC" id="1.5.5.2"/>
    </reaction>
</comment>
<dbReference type="RefSeq" id="WP_116609748.1">
    <property type="nucleotide sequence ID" value="NZ_QEOB01000002.1"/>
</dbReference>
<evidence type="ECO:0000256" key="7">
    <source>
        <dbReference type="ARBA" id="ARBA00023002"/>
    </source>
</evidence>
<comment type="caution">
    <text evidence="11">The sequence shown here is derived from an EMBL/GenBank/DDBJ whole genome shotgun (WGS) entry which is preliminary data.</text>
</comment>
<dbReference type="InterPro" id="IPR015659">
    <property type="entry name" value="Proline_oxidase"/>
</dbReference>
<evidence type="ECO:0000256" key="5">
    <source>
        <dbReference type="ARBA" id="ARBA00022741"/>
    </source>
</evidence>
<dbReference type="EMBL" id="QEOB01000002">
    <property type="protein sequence ID" value="PVX86263.1"/>
    <property type="molecule type" value="Genomic_DNA"/>
</dbReference>
<dbReference type="Proteomes" id="UP000245712">
    <property type="component" value="Unassembled WGS sequence"/>
</dbReference>
<keyword evidence="12" id="KW-1185">Reference proteome</keyword>
<dbReference type="SUPFAM" id="SSF51730">
    <property type="entry name" value="FAD-linked oxidoreductase"/>
    <property type="match status" value="1"/>
</dbReference>
<proteinExistence type="predicted"/>